<keyword evidence="2" id="KW-1185">Reference proteome</keyword>
<sequence length="299" mass="32502">MTTMNITVTQTNPLPLTLPHAVTNPVIKPVVQGEFLEEIQLTATIHEFLFKVTKDSNVFWVGVAVPFGTTDFSRIQVFFHPTVLQLRPPPQPPLIHAKETDYPTFAGGWSGSLQRYIALQGSQLASVRRVPLLVPFTTMAALGVDPQQNMFSIDPVATLSNITAAIQAAFVPFLPPPTLTDVGVTSFSSGIQAMRKFITAMKPSGLLREVIDFDSPFILTEPAELTPSPGAVSSCYTQRFRQNPPAGYRFLPTNSFSQVPSFPDSDSGTHAHACIGFMMYHTAMITSSIGVSSDAPIPH</sequence>
<dbReference type="Proteomes" id="UP001059597">
    <property type="component" value="Plasmid SNP1"/>
</dbReference>
<evidence type="ECO:0000313" key="2">
    <source>
        <dbReference type="Proteomes" id="UP001059597"/>
    </source>
</evidence>
<protein>
    <submittedName>
        <fullName evidence="1">Uncharacterized protein</fullName>
    </submittedName>
</protein>
<accession>A0ABN6RCK6</accession>
<dbReference type="EMBL" id="AP026074">
    <property type="protein sequence ID" value="BDM74393.1"/>
    <property type="molecule type" value="Genomic_DNA"/>
</dbReference>
<evidence type="ECO:0000313" key="1">
    <source>
        <dbReference type="EMBL" id="BDM74393.1"/>
    </source>
</evidence>
<organism evidence="1 2">
    <name type="scientific">Streptomyces nigrescens</name>
    <dbReference type="NCBI Taxonomy" id="1920"/>
    <lineage>
        <taxon>Bacteria</taxon>
        <taxon>Bacillati</taxon>
        <taxon>Actinomycetota</taxon>
        <taxon>Actinomycetes</taxon>
        <taxon>Kitasatosporales</taxon>
        <taxon>Streptomycetaceae</taxon>
        <taxon>Streptomyces</taxon>
    </lineage>
</organism>
<geneLocation type="plasmid" evidence="1 2">
    <name>SNP1</name>
</geneLocation>
<name>A0ABN6RCK6_STRNI</name>
<reference evidence="1" key="1">
    <citation type="submission" date="2022-06" db="EMBL/GenBank/DDBJ databases">
        <title>Complete genome sequence of Streptomyces nigrescens HEK616.</title>
        <authorList>
            <person name="Asamizu S."/>
            <person name="Onaka H."/>
        </authorList>
    </citation>
    <scope>NUCLEOTIDE SEQUENCE</scope>
    <source>
        <strain evidence="1">HEK616</strain>
        <plasmid evidence="1">SNP1</plasmid>
    </source>
</reference>
<keyword evidence="1" id="KW-0614">Plasmid</keyword>
<proteinExistence type="predicted"/>
<gene>
    <name evidence="1" type="ORF">HEK616_78800</name>
</gene>
<dbReference type="RefSeq" id="WP_261957928.1">
    <property type="nucleotide sequence ID" value="NZ_AP026074.1"/>
</dbReference>